<dbReference type="STRING" id="454130.A0A0U5GRU7"/>
<dbReference type="Gene3D" id="3.90.25.10">
    <property type="entry name" value="UDP-galactose 4-epimerase, domain 1"/>
    <property type="match status" value="1"/>
</dbReference>
<proteinExistence type="inferred from homology"/>
<dbReference type="InterPro" id="IPR008030">
    <property type="entry name" value="NmrA-like"/>
</dbReference>
<dbReference type="OrthoDB" id="300709at2759"/>
<sequence>MPQKIFIVGGTGAQGMPIVKSLVSDKKYHCRILTRDTSSPRAQELLALGNVELVSGTFANQSDLRNGFRGCDGAFVNIDGFNTGEKTETYWAIRAYELALEEGIKFFVYGNLDFGYQLGGYDAKFRCGHYDGKGRIGEWILFQNQKNQGRMRAALFTTGPYIDMVIGQRTPMTPYVDKDGVVTWAVPLGQGAVPHVCLQDCGVYVRWLFENPQEANGLNLAVAIEHVRYEELARAFEKVTGHPARFVDVDLDTYWSSNRGVAPGGDRITGYNADAKDPAAMTNRQNFTGFWNLWKHSGGNKGVVRRDYALLDKIHPGRVRSVEEWFRQEEQRGVKAGKGSLWERVQEENLGPVLKIAEDGFRGRL</sequence>
<dbReference type="Pfam" id="PF05368">
    <property type="entry name" value="NmrA"/>
    <property type="match status" value="1"/>
</dbReference>
<keyword evidence="5" id="KW-1185">Reference proteome</keyword>
<feature type="domain" description="NmrA-like" evidence="3">
    <location>
        <begin position="3"/>
        <end position="252"/>
    </location>
</feature>
<protein>
    <recommendedName>
        <fullName evidence="3">NmrA-like domain-containing protein</fullName>
    </recommendedName>
</protein>
<dbReference type="InterPro" id="IPR051164">
    <property type="entry name" value="NmrA-like_oxidored"/>
</dbReference>
<dbReference type="Proteomes" id="UP000054771">
    <property type="component" value="Unassembled WGS sequence"/>
</dbReference>
<dbReference type="InterPro" id="IPR036291">
    <property type="entry name" value="NAD(P)-bd_dom_sf"/>
</dbReference>
<dbReference type="PANTHER" id="PTHR42748">
    <property type="entry name" value="NITROGEN METABOLITE REPRESSION PROTEIN NMRA FAMILY MEMBER"/>
    <property type="match status" value="1"/>
</dbReference>
<evidence type="ECO:0000313" key="5">
    <source>
        <dbReference type="Proteomes" id="UP000054771"/>
    </source>
</evidence>
<dbReference type="AlphaFoldDB" id="A0A0U5GRU7"/>
<comment type="similarity">
    <text evidence="1">Belongs to the NmrA-type oxidoreductase family.</text>
</comment>
<dbReference type="OMA" id="HQYRSNG"/>
<dbReference type="SUPFAM" id="SSF51735">
    <property type="entry name" value="NAD(P)-binding Rossmann-fold domains"/>
    <property type="match status" value="1"/>
</dbReference>
<dbReference type="EMBL" id="CDMC01000003">
    <property type="protein sequence ID" value="CEL03556.1"/>
    <property type="molecule type" value="Genomic_DNA"/>
</dbReference>
<keyword evidence="2" id="KW-0521">NADP</keyword>
<dbReference type="Gene3D" id="3.40.50.720">
    <property type="entry name" value="NAD(P)-binding Rossmann-like Domain"/>
    <property type="match status" value="1"/>
</dbReference>
<organism evidence="4 5">
    <name type="scientific">Aspergillus calidoustus</name>
    <dbReference type="NCBI Taxonomy" id="454130"/>
    <lineage>
        <taxon>Eukaryota</taxon>
        <taxon>Fungi</taxon>
        <taxon>Dikarya</taxon>
        <taxon>Ascomycota</taxon>
        <taxon>Pezizomycotina</taxon>
        <taxon>Eurotiomycetes</taxon>
        <taxon>Eurotiomycetidae</taxon>
        <taxon>Eurotiales</taxon>
        <taxon>Aspergillaceae</taxon>
        <taxon>Aspergillus</taxon>
        <taxon>Aspergillus subgen. Nidulantes</taxon>
    </lineage>
</organism>
<reference evidence="5" key="1">
    <citation type="journal article" date="2016" name="Genome Announc.">
        <title>Draft genome sequences of fungus Aspergillus calidoustus.</title>
        <authorList>
            <person name="Horn F."/>
            <person name="Linde J."/>
            <person name="Mattern D.J."/>
            <person name="Walther G."/>
            <person name="Guthke R."/>
            <person name="Scherlach K."/>
            <person name="Martin K."/>
            <person name="Brakhage A.A."/>
            <person name="Petzke L."/>
            <person name="Valiante V."/>
        </authorList>
    </citation>
    <scope>NUCLEOTIDE SEQUENCE [LARGE SCALE GENOMIC DNA]</scope>
    <source>
        <strain evidence="5">SF006504</strain>
    </source>
</reference>
<gene>
    <name evidence="4" type="ORF">ASPCAL04710</name>
</gene>
<evidence type="ECO:0000313" key="4">
    <source>
        <dbReference type="EMBL" id="CEL03556.1"/>
    </source>
</evidence>
<dbReference type="GO" id="GO:0005634">
    <property type="term" value="C:nucleus"/>
    <property type="evidence" value="ECO:0007669"/>
    <property type="project" value="TreeGrafter"/>
</dbReference>
<dbReference type="PANTHER" id="PTHR42748:SF14">
    <property type="entry name" value="SNOAL-LIKE DOMAIN-CONTAINING PROTEIN"/>
    <property type="match status" value="1"/>
</dbReference>
<evidence type="ECO:0000259" key="3">
    <source>
        <dbReference type="Pfam" id="PF05368"/>
    </source>
</evidence>
<evidence type="ECO:0000256" key="1">
    <source>
        <dbReference type="ARBA" id="ARBA00006328"/>
    </source>
</evidence>
<name>A0A0U5GRU7_ASPCI</name>
<evidence type="ECO:0000256" key="2">
    <source>
        <dbReference type="ARBA" id="ARBA00022857"/>
    </source>
</evidence>
<accession>A0A0U5GRU7</accession>